<sequence length="361" mass="40282">MALLALTLAGCSSVSNVLSGDKVDYRSGSTVRESNLDVPPDLTQLSRDSRYAVSGGSVSAASFQSTRPAAGTAPTVAPRELGQARIERAGSQRWLVVDLTPEQLWPRLRSFWQEIGLNLAVDAPEAGVMETEWAENRAKLPQDIIRRTLGRVLESFYSTGEVDRYRIRVERTTEGSEIYLSHRGMEEVYTNQLQDSTRWQPRPSDPDMEAVMLTRLLNHLGKTTEQAQATLAQAPAQQPARARVVDEDGAPLVLIDDGFDRAWRRVGLTLDRSGFTVEDRDRARGLYFVRYVEPRAPQPEPGLLGRVFGQRNAEAPKPQRYRIEVQSRGERSAVLLSNEQGQRQTGDAARRILTLVAEDLR</sequence>
<evidence type="ECO:0000313" key="2">
    <source>
        <dbReference type="Proteomes" id="UP000238605"/>
    </source>
</evidence>
<dbReference type="Gene3D" id="3.30.310.170">
    <property type="entry name" value="Outer membrane protein assembly factor BamC"/>
    <property type="match status" value="1"/>
</dbReference>
<protein>
    <recommendedName>
        <fullName evidence="3">Outer membrane protein assembly factor BamC</fullName>
    </recommendedName>
</protein>
<name>A0A2S5SU26_9BURK</name>
<organism evidence="1 2">
    <name type="scientific">Caldimonas caldifontis</name>
    <dbReference type="NCBI Taxonomy" id="1452508"/>
    <lineage>
        <taxon>Bacteria</taxon>
        <taxon>Pseudomonadati</taxon>
        <taxon>Pseudomonadota</taxon>
        <taxon>Betaproteobacteria</taxon>
        <taxon>Burkholderiales</taxon>
        <taxon>Sphaerotilaceae</taxon>
        <taxon>Caldimonas</taxon>
    </lineage>
</organism>
<accession>A0A2S5SU26</accession>
<dbReference type="Pfam" id="PF06804">
    <property type="entry name" value="Lipoprotein_18"/>
    <property type="match status" value="1"/>
</dbReference>
<gene>
    <name evidence="1" type="ORF">C1704_10950</name>
</gene>
<evidence type="ECO:0008006" key="3">
    <source>
        <dbReference type="Google" id="ProtNLM"/>
    </source>
</evidence>
<dbReference type="AlphaFoldDB" id="A0A2S5SU26"/>
<keyword evidence="2" id="KW-1185">Reference proteome</keyword>
<evidence type="ECO:0000313" key="1">
    <source>
        <dbReference type="EMBL" id="PPE66206.1"/>
    </source>
</evidence>
<dbReference type="InterPro" id="IPR042268">
    <property type="entry name" value="BamC_C"/>
</dbReference>
<dbReference type="EMBL" id="PSNX01000009">
    <property type="protein sequence ID" value="PPE66206.1"/>
    <property type="molecule type" value="Genomic_DNA"/>
</dbReference>
<dbReference type="OrthoDB" id="5291099at2"/>
<proteinExistence type="predicted"/>
<reference evidence="1 2" key="1">
    <citation type="submission" date="2018-02" db="EMBL/GenBank/DDBJ databases">
        <title>Reclassifiation of [Polyangium] brachysporum DSM 7029 as Guopingzhaonella breviflexa gen. nov., sp. nov., a member of the family Comamonadaceae.</title>
        <authorList>
            <person name="Tang B."/>
        </authorList>
    </citation>
    <scope>NUCLEOTIDE SEQUENCE [LARGE SCALE GENOMIC DNA]</scope>
    <source>
        <strain evidence="1 2">BCRC 80649</strain>
    </source>
</reference>
<dbReference type="InterPro" id="IPR010653">
    <property type="entry name" value="NlpB/DapX"/>
</dbReference>
<comment type="caution">
    <text evidence="1">The sequence shown here is derived from an EMBL/GenBank/DDBJ whole genome shotgun (WGS) entry which is preliminary data.</text>
</comment>
<dbReference type="Proteomes" id="UP000238605">
    <property type="component" value="Unassembled WGS sequence"/>
</dbReference>